<sequence>MKIYFPNITFQGSPFIWELDEKSHQATCLLYCIKKETHVQFEPPVSPDMFKKFPGVIIDNEAVIIKDIRTFNATYKNLDQLNEPKSKITQPGTLLKQKSSFFGSQKDKIPGGGTSSSKLQKRSLSYSSLPLYSRIILDELIKNDHANSSLWGDTVAYETYFEEKTSNDSKTRGAIFLKSLMSFNVMVQYEKNRRLYPLKSKLIKEIRGLLDVLDPIYMSWIVQEENTRFSRKSIFRYFQNAVLEAMLNGTLNNKPTEFEVESSKLTPALQKYAINKARALRAELMLMKFNVLINQELPLELSLSEKKAKKFLSELASLREHILVQPKDVLDDIKVRLERIAELIIKSGIIEESNKQLSMQLNHEFSIKAPVIMGFHSFQALLQTLLENQLTDNKKGLIPDIVIKVTKETITQIDKTFAMEHTQYFARLSTLIDSNFYLHQEWANQLAIELAAIKLKHPKDEKKVTAYSQLIAEKVVDFLHHQLHEYAPTQDGVATTNSMFIM</sequence>
<dbReference type="RefSeq" id="WP_058519926.1">
    <property type="nucleotide sequence ID" value="NZ_CAAAIP010000001.1"/>
</dbReference>
<keyword evidence="2" id="KW-1185">Reference proteome</keyword>
<comment type="caution">
    <text evidence="1">The sequence shown here is derived from an EMBL/GenBank/DDBJ whole genome shotgun (WGS) entry which is preliminary data.</text>
</comment>
<organism evidence="1 2">
    <name type="scientific">Legionella tucsonensis</name>
    <dbReference type="NCBI Taxonomy" id="40335"/>
    <lineage>
        <taxon>Bacteria</taxon>
        <taxon>Pseudomonadati</taxon>
        <taxon>Pseudomonadota</taxon>
        <taxon>Gammaproteobacteria</taxon>
        <taxon>Legionellales</taxon>
        <taxon>Legionellaceae</taxon>
        <taxon>Legionella</taxon>
    </lineage>
</organism>
<dbReference type="AlphaFoldDB" id="A0A0W0ZUG7"/>
<accession>A0A0W0ZUG7</accession>
<reference evidence="1 2" key="1">
    <citation type="submission" date="2015-11" db="EMBL/GenBank/DDBJ databases">
        <title>Genomic analysis of 38 Legionella species identifies large and diverse effector repertoires.</title>
        <authorList>
            <person name="Burstein D."/>
            <person name="Amaro F."/>
            <person name="Zusman T."/>
            <person name="Lifshitz Z."/>
            <person name="Cohen O."/>
            <person name="Gilbert J.A."/>
            <person name="Pupko T."/>
            <person name="Shuman H.A."/>
            <person name="Segal G."/>
        </authorList>
    </citation>
    <scope>NUCLEOTIDE SEQUENCE [LARGE SCALE GENOMIC DNA]</scope>
    <source>
        <strain evidence="1 2">ATCC 49180</strain>
    </source>
</reference>
<dbReference type="EMBL" id="LNZA01000001">
    <property type="protein sequence ID" value="KTD72827.1"/>
    <property type="molecule type" value="Genomic_DNA"/>
</dbReference>
<evidence type="ECO:0000313" key="2">
    <source>
        <dbReference type="Proteomes" id="UP000054693"/>
    </source>
</evidence>
<evidence type="ECO:0000313" key="1">
    <source>
        <dbReference type="EMBL" id="KTD72827.1"/>
    </source>
</evidence>
<protein>
    <submittedName>
        <fullName evidence="1">Uncharacterized protein</fullName>
    </submittedName>
</protein>
<proteinExistence type="predicted"/>
<dbReference type="OrthoDB" id="5653929at2"/>
<dbReference type="Proteomes" id="UP000054693">
    <property type="component" value="Unassembled WGS sequence"/>
</dbReference>
<gene>
    <name evidence="1" type="ORF">Ltuc_0674</name>
</gene>
<name>A0A0W0ZUG7_9GAMM</name>
<dbReference type="PATRIC" id="fig|40335.7.peg.709"/>